<keyword evidence="3" id="KW-1185">Reference proteome</keyword>
<dbReference type="EMBL" id="VMRJ01000001">
    <property type="protein sequence ID" value="TVT43534.1"/>
    <property type="molecule type" value="Genomic_DNA"/>
</dbReference>
<dbReference type="RefSeq" id="WP_144845125.1">
    <property type="nucleotide sequence ID" value="NZ_VMRJ01000001.1"/>
</dbReference>
<evidence type="ECO:0000313" key="2">
    <source>
        <dbReference type="EMBL" id="TVT43534.1"/>
    </source>
</evidence>
<proteinExistence type="predicted"/>
<dbReference type="Proteomes" id="UP000317624">
    <property type="component" value="Unassembled WGS sequence"/>
</dbReference>
<gene>
    <name evidence="2" type="ORF">FNT36_05455</name>
</gene>
<name>A0A558C443_9BACT</name>
<evidence type="ECO:0000256" key="1">
    <source>
        <dbReference type="SAM" id="MobiDB-lite"/>
    </source>
</evidence>
<evidence type="ECO:0000313" key="3">
    <source>
        <dbReference type="Proteomes" id="UP000317624"/>
    </source>
</evidence>
<feature type="region of interest" description="Disordered" evidence="1">
    <location>
        <begin position="1"/>
        <end position="24"/>
    </location>
</feature>
<reference evidence="2 3" key="1">
    <citation type="submission" date="2019-07" db="EMBL/GenBank/DDBJ databases">
        <title>Hymenobacter sp. straun FUR1 Genome sequencing and assembly.</title>
        <authorList>
            <person name="Chhetri G."/>
        </authorList>
    </citation>
    <scope>NUCLEOTIDE SEQUENCE [LARGE SCALE GENOMIC DNA]</scope>
    <source>
        <strain evidence="2 3">Fur1</strain>
    </source>
</reference>
<dbReference type="OrthoDB" id="884666at2"/>
<protein>
    <submittedName>
        <fullName evidence="2">Uncharacterized protein</fullName>
    </submittedName>
</protein>
<dbReference type="AlphaFoldDB" id="A0A558C443"/>
<organism evidence="2 3">
    <name type="scientific">Hymenobacter setariae</name>
    <dbReference type="NCBI Taxonomy" id="2594794"/>
    <lineage>
        <taxon>Bacteria</taxon>
        <taxon>Pseudomonadati</taxon>
        <taxon>Bacteroidota</taxon>
        <taxon>Cytophagia</taxon>
        <taxon>Cytophagales</taxon>
        <taxon>Hymenobacteraceae</taxon>
        <taxon>Hymenobacter</taxon>
    </lineage>
</organism>
<accession>A0A558C443</accession>
<sequence length="137" mass="15348">MATQKLRYSRTDAEQTQAWDAGEEYPDLPAELNYADEAADVCQHCGEPLGWHEQACEEPIAKPTSEPTIPSPQASGGFTFALGSLALPITQESPHPVVWRGHLKERHPATGLVQRVPVYRLDDGYWDCYREEELRVA</sequence>
<comment type="caution">
    <text evidence="2">The sequence shown here is derived from an EMBL/GenBank/DDBJ whole genome shotgun (WGS) entry which is preliminary data.</text>
</comment>